<keyword evidence="2" id="KW-1185">Reference proteome</keyword>
<organism evidence="1 2">
    <name type="scientific">Macrosiphum euphorbiae</name>
    <name type="common">potato aphid</name>
    <dbReference type="NCBI Taxonomy" id="13131"/>
    <lineage>
        <taxon>Eukaryota</taxon>
        <taxon>Metazoa</taxon>
        <taxon>Ecdysozoa</taxon>
        <taxon>Arthropoda</taxon>
        <taxon>Hexapoda</taxon>
        <taxon>Insecta</taxon>
        <taxon>Pterygota</taxon>
        <taxon>Neoptera</taxon>
        <taxon>Paraneoptera</taxon>
        <taxon>Hemiptera</taxon>
        <taxon>Sternorrhyncha</taxon>
        <taxon>Aphidomorpha</taxon>
        <taxon>Aphidoidea</taxon>
        <taxon>Aphididae</taxon>
        <taxon>Macrosiphini</taxon>
        <taxon>Macrosiphum</taxon>
    </lineage>
</organism>
<accession>A0AAV0WPA0</accession>
<dbReference type="AlphaFoldDB" id="A0AAV0WPA0"/>
<proteinExistence type="predicted"/>
<gene>
    <name evidence="1" type="ORF">MEUPH1_LOCUS13109</name>
</gene>
<protein>
    <submittedName>
        <fullName evidence="1">Uncharacterized protein</fullName>
    </submittedName>
</protein>
<sequence>MGLDDVIQAQVKELRKKSCIIKASLFFTLLKDPTVDTISLLEFRQEELPRLNQKFDDIRLQTQLELIVVDDFEKEEDEWNKFEFDYFNIRSNIQEIVNARNSTNSSCHNSTFNT</sequence>
<evidence type="ECO:0000313" key="1">
    <source>
        <dbReference type="EMBL" id="CAI6357486.1"/>
    </source>
</evidence>
<dbReference type="EMBL" id="CARXXK010000002">
    <property type="protein sequence ID" value="CAI6357486.1"/>
    <property type="molecule type" value="Genomic_DNA"/>
</dbReference>
<name>A0AAV0WPA0_9HEMI</name>
<evidence type="ECO:0000313" key="2">
    <source>
        <dbReference type="Proteomes" id="UP001160148"/>
    </source>
</evidence>
<comment type="caution">
    <text evidence="1">The sequence shown here is derived from an EMBL/GenBank/DDBJ whole genome shotgun (WGS) entry which is preliminary data.</text>
</comment>
<dbReference type="Proteomes" id="UP001160148">
    <property type="component" value="Unassembled WGS sequence"/>
</dbReference>
<reference evidence="1 2" key="1">
    <citation type="submission" date="2023-01" db="EMBL/GenBank/DDBJ databases">
        <authorList>
            <person name="Whitehead M."/>
        </authorList>
    </citation>
    <scope>NUCLEOTIDE SEQUENCE [LARGE SCALE GENOMIC DNA]</scope>
</reference>